<dbReference type="InterPro" id="IPR002711">
    <property type="entry name" value="HNH"/>
</dbReference>
<dbReference type="Pfam" id="PF13655">
    <property type="entry name" value="RVT_N"/>
    <property type="match status" value="1"/>
</dbReference>
<dbReference type="Proteomes" id="UP000612362">
    <property type="component" value="Unassembled WGS sequence"/>
</dbReference>
<dbReference type="GO" id="GO:0008270">
    <property type="term" value="F:zinc ion binding"/>
    <property type="evidence" value="ECO:0007669"/>
    <property type="project" value="InterPro"/>
</dbReference>
<dbReference type="Pfam" id="PF01844">
    <property type="entry name" value="HNH"/>
    <property type="match status" value="1"/>
</dbReference>
<dbReference type="InterPro" id="IPR051083">
    <property type="entry name" value="GrpII_Intron_Splice-Mob/Def"/>
</dbReference>
<dbReference type="GO" id="GO:0003964">
    <property type="term" value="F:RNA-directed DNA polymerase activity"/>
    <property type="evidence" value="ECO:0007669"/>
    <property type="project" value="UniProtKB-KW"/>
</dbReference>
<dbReference type="RefSeq" id="WP_220191807.1">
    <property type="nucleotide sequence ID" value="NZ_BNJF01000001.1"/>
</dbReference>
<feature type="domain" description="Reverse transcriptase" evidence="1">
    <location>
        <begin position="96"/>
        <end position="329"/>
    </location>
</feature>
<keyword evidence="3" id="KW-1185">Reference proteome</keyword>
<name>A0A8J3HRE8_9CHLR</name>
<keyword evidence="2" id="KW-0808">Transferase</keyword>
<dbReference type="Pfam" id="PF08388">
    <property type="entry name" value="GIIM"/>
    <property type="match status" value="1"/>
</dbReference>
<protein>
    <submittedName>
        <fullName evidence="2">Group II intron reverse transcriptase/maturase</fullName>
    </submittedName>
</protein>
<gene>
    <name evidence="2" type="ORF">KSX_04020</name>
</gene>
<keyword evidence="2" id="KW-0548">Nucleotidyltransferase</keyword>
<accession>A0A8J3HRE8</accession>
<comment type="caution">
    <text evidence="2">The sequence shown here is derived from an EMBL/GenBank/DDBJ whole genome shotgun (WGS) entry which is preliminary data.</text>
</comment>
<dbReference type="EMBL" id="BNJF01000001">
    <property type="protein sequence ID" value="GHO42239.1"/>
    <property type="molecule type" value="Genomic_DNA"/>
</dbReference>
<dbReference type="CDD" id="cd01651">
    <property type="entry name" value="RT_G2_intron"/>
    <property type="match status" value="1"/>
</dbReference>
<keyword evidence="2" id="KW-0695">RNA-directed DNA polymerase</keyword>
<dbReference type="PROSITE" id="PS50878">
    <property type="entry name" value="RT_POL"/>
    <property type="match status" value="1"/>
</dbReference>
<proteinExistence type="predicted"/>
<dbReference type="AlphaFoldDB" id="A0A8J3HRE8"/>
<evidence type="ECO:0000313" key="3">
    <source>
        <dbReference type="Proteomes" id="UP000612362"/>
    </source>
</evidence>
<dbReference type="Gene3D" id="1.10.30.50">
    <property type="match status" value="1"/>
</dbReference>
<dbReference type="GO" id="GO:0003676">
    <property type="term" value="F:nucleic acid binding"/>
    <property type="evidence" value="ECO:0007669"/>
    <property type="project" value="InterPro"/>
</dbReference>
<dbReference type="InterPro" id="IPR030931">
    <property type="entry name" value="Group_II_RT_mat"/>
</dbReference>
<dbReference type="Pfam" id="PF00078">
    <property type="entry name" value="RVT_1"/>
    <property type="match status" value="1"/>
</dbReference>
<dbReference type="PANTHER" id="PTHR34047">
    <property type="entry name" value="NUCLEAR INTRON MATURASE 1, MITOCHONDRIAL-RELATED"/>
    <property type="match status" value="1"/>
</dbReference>
<dbReference type="NCBIfam" id="TIGR04416">
    <property type="entry name" value="group_II_RT_mat"/>
    <property type="match status" value="1"/>
</dbReference>
<dbReference type="InterPro" id="IPR025960">
    <property type="entry name" value="RVT_N"/>
</dbReference>
<evidence type="ECO:0000313" key="2">
    <source>
        <dbReference type="EMBL" id="GHO42239.1"/>
    </source>
</evidence>
<evidence type="ECO:0000259" key="1">
    <source>
        <dbReference type="PROSITE" id="PS50878"/>
    </source>
</evidence>
<dbReference type="CDD" id="cd00085">
    <property type="entry name" value="HNHc"/>
    <property type="match status" value="1"/>
</dbReference>
<dbReference type="PANTHER" id="PTHR34047:SF10">
    <property type="entry name" value="GROUP II INTRON-ASSOCIATED OPEN READING FRAME"/>
    <property type="match status" value="1"/>
</dbReference>
<dbReference type="InterPro" id="IPR013597">
    <property type="entry name" value="Mat_intron_G2"/>
</dbReference>
<dbReference type="InterPro" id="IPR043502">
    <property type="entry name" value="DNA/RNA_pol_sf"/>
</dbReference>
<dbReference type="InterPro" id="IPR000477">
    <property type="entry name" value="RT_dom"/>
</dbReference>
<dbReference type="InterPro" id="IPR003615">
    <property type="entry name" value="HNH_nuc"/>
</dbReference>
<reference evidence="2" key="1">
    <citation type="submission" date="2020-10" db="EMBL/GenBank/DDBJ databases">
        <title>Taxonomic study of unclassified bacteria belonging to the class Ktedonobacteria.</title>
        <authorList>
            <person name="Yabe S."/>
            <person name="Wang C.M."/>
            <person name="Zheng Y."/>
            <person name="Sakai Y."/>
            <person name="Cavaletti L."/>
            <person name="Monciardini P."/>
            <person name="Donadio S."/>
        </authorList>
    </citation>
    <scope>NUCLEOTIDE SEQUENCE</scope>
    <source>
        <strain evidence="2">SOSP1-1</strain>
    </source>
</reference>
<dbReference type="SMART" id="SM00507">
    <property type="entry name" value="HNHc"/>
    <property type="match status" value="1"/>
</dbReference>
<sequence>MQAHTRLANGTETQTEWNAIDWRKANRTVRNLRQRIFRATQEGNLKKVHSLQKLMLKSYSNRLVSVRRVTQMNAGRKTPGMDKLVIKTPEARGKMVDMLAQYSCWKAKPTRRVYIPKANNTSRPLGIPVVMDRCLQAMIKNALEPAWEAKFEGANYGFRPGRSCHDALEKIYGLARPNKTKKWILDADIKGAFDAISHEYLLKTIGPVPGKELIKQWLKAGYIEEEVFHATEQGTPQGGVVSPLLLNVALHGMEAALGIKYNCRGELIGKRAVVRYADDFVCFCETREDAKRAQSILTDWLKERGLTLSEEKTRIVHLTEGFDFLGFNVRLYPTPHTSRTGWKLLIKPSKGSVQQVRKKLKNLWEKAQGTNVQAVVGKLNPVIRGWANYFRIAVAKETFSSLDRWMYQKEDHYIRHAHPRKTQSWRHQRYWGQLHLERKDSWVFGDKQTGAYLLKFSWFPIERHTLVKGTASPDDPSLKSYWMERQAAKAKDLTFSKQKLAKRQQGQCPQCGESLFNEEELQVHHLQARAQGGKNSYSNLVLVHLLCHQHIHAASKRAVSDCQEFNNQGLLAEERKPDQCSKHKE</sequence>
<organism evidence="2 3">
    <name type="scientific">Ktedonospora formicarum</name>
    <dbReference type="NCBI Taxonomy" id="2778364"/>
    <lineage>
        <taxon>Bacteria</taxon>
        <taxon>Bacillati</taxon>
        <taxon>Chloroflexota</taxon>
        <taxon>Ktedonobacteria</taxon>
        <taxon>Ktedonobacterales</taxon>
        <taxon>Ktedonobacteraceae</taxon>
        <taxon>Ktedonospora</taxon>
    </lineage>
</organism>
<dbReference type="SUPFAM" id="SSF56672">
    <property type="entry name" value="DNA/RNA polymerases"/>
    <property type="match status" value="1"/>
</dbReference>
<dbReference type="GO" id="GO:0004519">
    <property type="term" value="F:endonuclease activity"/>
    <property type="evidence" value="ECO:0007669"/>
    <property type="project" value="InterPro"/>
</dbReference>